<dbReference type="NCBIfam" id="TIGR00093">
    <property type="entry name" value="pseudouridine synthase"/>
    <property type="match status" value="1"/>
</dbReference>
<dbReference type="eggNOG" id="COG1187">
    <property type="taxonomic scope" value="Bacteria"/>
</dbReference>
<dbReference type="SUPFAM" id="SSF55120">
    <property type="entry name" value="Pseudouridine synthase"/>
    <property type="match status" value="1"/>
</dbReference>
<dbReference type="RefSeq" id="WP_013280846.1">
    <property type="nucleotide sequence ID" value="NC_014387.1"/>
</dbReference>
<dbReference type="FunFam" id="3.30.70.1560:FF:000001">
    <property type="entry name" value="Pseudouridine synthase"/>
    <property type="match status" value="1"/>
</dbReference>
<dbReference type="Pfam" id="PF01479">
    <property type="entry name" value="S4"/>
    <property type="match status" value="1"/>
</dbReference>
<organism evidence="7 8">
    <name type="scientific">Butyrivibrio proteoclasticus (strain ATCC 51982 / DSM 14932 / B316)</name>
    <name type="common">Clostridium proteoclasticum</name>
    <dbReference type="NCBI Taxonomy" id="515622"/>
    <lineage>
        <taxon>Bacteria</taxon>
        <taxon>Bacillati</taxon>
        <taxon>Bacillota</taxon>
        <taxon>Clostridia</taxon>
        <taxon>Lachnospirales</taxon>
        <taxon>Lachnospiraceae</taxon>
        <taxon>Butyrivibrio</taxon>
    </lineage>
</organism>
<reference evidence="7 8" key="1">
    <citation type="journal article" date="2010" name="PLoS ONE">
        <title>The glycobiome of the rumen bacterium Butyrivibrio proteoclasticus B316(T) highlights adaptation to a polysaccharide-rich environment.</title>
        <authorList>
            <person name="Kelly W.J."/>
            <person name="Leahy S.C."/>
            <person name="Altermann E."/>
            <person name="Yeoman C.J."/>
            <person name="Dunne J.C."/>
            <person name="Kong Z."/>
            <person name="Pacheco D.M."/>
            <person name="Li D."/>
            <person name="Noel S.J."/>
            <person name="Moon C.D."/>
            <person name="Cookson A.L."/>
            <person name="Attwood G.T."/>
        </authorList>
    </citation>
    <scope>NUCLEOTIDE SEQUENCE [LARGE SCALE GENOMIC DNA]</scope>
    <source>
        <strain evidence="8">ATCC 51982 / DSM 14932 / B316</strain>
    </source>
</reference>
<dbReference type="EC" id="5.4.99.-" evidence="5"/>
<dbReference type="SMART" id="SM00363">
    <property type="entry name" value="S4"/>
    <property type="match status" value="1"/>
</dbReference>
<evidence type="ECO:0000256" key="5">
    <source>
        <dbReference type="RuleBase" id="RU003887"/>
    </source>
</evidence>
<evidence type="ECO:0000256" key="4">
    <source>
        <dbReference type="PROSITE-ProRule" id="PRU00182"/>
    </source>
</evidence>
<evidence type="ECO:0000256" key="3">
    <source>
        <dbReference type="ARBA" id="ARBA00023235"/>
    </source>
</evidence>
<dbReference type="InterPro" id="IPR000748">
    <property type="entry name" value="PsdUridine_synth_RsuA/RluB/E/F"/>
</dbReference>
<comment type="similarity">
    <text evidence="1 5">Belongs to the pseudouridine synthase RsuA family.</text>
</comment>
<dbReference type="InterPro" id="IPR020094">
    <property type="entry name" value="TruA/RsuA/RluB/E/F_N"/>
</dbReference>
<evidence type="ECO:0000259" key="6">
    <source>
        <dbReference type="SMART" id="SM00363"/>
    </source>
</evidence>
<keyword evidence="2 4" id="KW-0694">RNA-binding</keyword>
<keyword evidence="8" id="KW-1185">Reference proteome</keyword>
<dbReference type="Pfam" id="PF00849">
    <property type="entry name" value="PseudoU_synth_2"/>
    <property type="match status" value="1"/>
</dbReference>
<name>E0RW94_BUTPB</name>
<dbReference type="GO" id="GO:0003723">
    <property type="term" value="F:RNA binding"/>
    <property type="evidence" value="ECO:0007669"/>
    <property type="project" value="UniProtKB-KW"/>
</dbReference>
<dbReference type="PROSITE" id="PS01149">
    <property type="entry name" value="PSI_RSU"/>
    <property type="match status" value="1"/>
</dbReference>
<dbReference type="InterPro" id="IPR042092">
    <property type="entry name" value="PsdUridine_s_RsuA/RluB/E/F_cat"/>
</dbReference>
<gene>
    <name evidence="7" type="ordered locus">bpr_I1455</name>
</gene>
<evidence type="ECO:0000256" key="1">
    <source>
        <dbReference type="ARBA" id="ARBA00008348"/>
    </source>
</evidence>
<proteinExistence type="inferred from homology"/>
<evidence type="ECO:0000313" key="7">
    <source>
        <dbReference type="EMBL" id="ADL34192.1"/>
    </source>
</evidence>
<dbReference type="Gene3D" id="3.10.290.10">
    <property type="entry name" value="RNA-binding S4 domain"/>
    <property type="match status" value="1"/>
</dbReference>
<feature type="domain" description="RNA-binding S4" evidence="6">
    <location>
        <begin position="1"/>
        <end position="64"/>
    </location>
</feature>
<keyword evidence="3 5" id="KW-0413">Isomerase</keyword>
<dbReference type="KEGG" id="bpb:bpr_I1455"/>
<dbReference type="PANTHER" id="PTHR47683">
    <property type="entry name" value="PSEUDOURIDINE SYNTHASE FAMILY PROTEIN-RELATED"/>
    <property type="match status" value="1"/>
</dbReference>
<dbReference type="HOGENOM" id="CLU_024979_1_2_9"/>
<dbReference type="InterPro" id="IPR050343">
    <property type="entry name" value="RsuA_PseudoU_synthase"/>
</dbReference>
<dbReference type="SUPFAM" id="SSF55174">
    <property type="entry name" value="Alpha-L RNA-binding motif"/>
    <property type="match status" value="1"/>
</dbReference>
<dbReference type="InterPro" id="IPR006145">
    <property type="entry name" value="PsdUridine_synth_RsuA/RluA"/>
</dbReference>
<dbReference type="PANTHER" id="PTHR47683:SF4">
    <property type="entry name" value="PSEUDOURIDINE SYNTHASE"/>
    <property type="match status" value="1"/>
</dbReference>
<dbReference type="InterPro" id="IPR036986">
    <property type="entry name" value="S4_RNA-bd_sf"/>
</dbReference>
<dbReference type="PROSITE" id="PS50889">
    <property type="entry name" value="S4"/>
    <property type="match status" value="1"/>
</dbReference>
<dbReference type="Gene3D" id="3.30.70.580">
    <property type="entry name" value="Pseudouridine synthase I, catalytic domain, N-terminal subdomain"/>
    <property type="match status" value="1"/>
</dbReference>
<dbReference type="Proteomes" id="UP000001299">
    <property type="component" value="Chromosome 1"/>
</dbReference>
<dbReference type="CDD" id="cd00165">
    <property type="entry name" value="S4"/>
    <property type="match status" value="1"/>
</dbReference>
<dbReference type="AlphaFoldDB" id="E0RW94"/>
<dbReference type="EMBL" id="CP001810">
    <property type="protein sequence ID" value="ADL34192.1"/>
    <property type="molecule type" value="Genomic_DNA"/>
</dbReference>
<accession>E0RW94</accession>
<dbReference type="GO" id="GO:0120159">
    <property type="term" value="F:rRNA pseudouridine synthase activity"/>
    <property type="evidence" value="ECO:0007669"/>
    <property type="project" value="UniProtKB-ARBA"/>
</dbReference>
<dbReference type="STRING" id="515622.bpr_I1455"/>
<dbReference type="InterPro" id="IPR002942">
    <property type="entry name" value="S4_RNA-bd"/>
</dbReference>
<dbReference type="InterPro" id="IPR018496">
    <property type="entry name" value="PsdUridine_synth_RsuA/RluB_CS"/>
</dbReference>
<sequence length="242" mass="27674">MRLDKFLGLFDIGTRKQIKEYLKNGRCSVNGEVVTRPDIHVDENNDEISFDGKTLRYSKYHYYMLYKPQGVVSATTDGRNTTVLDLLQEENVKGLSPAGRLDIDTEGLLLLTDDGGLIHRLLSPKKHVDKVYEVHLRKDLSDKDIESLEKGVNIGDTKDNGEIDYTLPARVVRMDEDDENRPVVHLIIHEGRFHQVKRMMEAVGNEVLFLKRLSMGPLILDETLEPGEYRQLTQEELKQLGV</sequence>
<dbReference type="GO" id="GO:0005829">
    <property type="term" value="C:cytosol"/>
    <property type="evidence" value="ECO:0007669"/>
    <property type="project" value="UniProtKB-ARBA"/>
</dbReference>
<dbReference type="Gene3D" id="3.30.70.1560">
    <property type="entry name" value="Alpha-L RNA-binding motif"/>
    <property type="match status" value="1"/>
</dbReference>
<protein>
    <recommendedName>
        <fullName evidence="5">Pseudouridine synthase</fullName>
        <ecNumber evidence="5">5.4.99.-</ecNumber>
    </recommendedName>
</protein>
<dbReference type="InterPro" id="IPR020103">
    <property type="entry name" value="PsdUridine_synth_cat_dom_sf"/>
</dbReference>
<evidence type="ECO:0000313" key="8">
    <source>
        <dbReference type="Proteomes" id="UP000001299"/>
    </source>
</evidence>
<evidence type="ECO:0000256" key="2">
    <source>
        <dbReference type="ARBA" id="ARBA00022884"/>
    </source>
</evidence>
<dbReference type="GO" id="GO:0000455">
    <property type="term" value="P:enzyme-directed rRNA pseudouridine synthesis"/>
    <property type="evidence" value="ECO:0007669"/>
    <property type="project" value="UniProtKB-ARBA"/>
</dbReference>